<dbReference type="InterPro" id="IPR040605">
    <property type="entry name" value="Glyco_hydro2_dom5"/>
</dbReference>
<evidence type="ECO:0000259" key="5">
    <source>
        <dbReference type="Pfam" id="PF00703"/>
    </source>
</evidence>
<dbReference type="RefSeq" id="WP_055173006.1">
    <property type="nucleotide sequence ID" value="NZ_CAXSLD010000043.1"/>
</dbReference>
<protein>
    <submittedName>
        <fullName evidence="10">Beta-galactosidase</fullName>
        <ecNumber evidence="10">3.2.1.23</ecNumber>
    </submittedName>
    <submittedName>
        <fullName evidence="14">DUF4982 domain-containing protein</fullName>
    </submittedName>
    <submittedName>
        <fullName evidence="11">Glycoside hydrolase family 2 protein</fullName>
    </submittedName>
</protein>
<evidence type="ECO:0000313" key="16">
    <source>
        <dbReference type="Proteomes" id="UP000283512"/>
    </source>
</evidence>
<dbReference type="InterPro" id="IPR006103">
    <property type="entry name" value="Glyco_hydro_2_cat"/>
</dbReference>
<evidence type="ECO:0000259" key="8">
    <source>
        <dbReference type="Pfam" id="PF18565"/>
    </source>
</evidence>
<dbReference type="AlphaFoldDB" id="A0A174RMF0"/>
<sequence>MKYIVLFQHLQLKNIGLVLLCSFMFSNLLYSQSTREVINFDHGWLFNRYGLQPDGKRIDEPFGNGSPDSPSPKELAFNDKDWRKLDVPHDWGIEGPFRENLDGYTGKLPWRGIGWYRKRFNIKNIDKDKMFFLDFDGVMANAEVYLNGKKIGERPYGYISFRVNLTPYIRFDSENIIAVRVDTEKLGSRWYPGAGIYRHVRLVKTNKLHIPQWGVFISTPEINSQYATASVMVQLANGKKKTARSSYTIEIFKLDKANIPRERVAVGAKENIKIAANAIDSSLVSLKVEKPQLWDLENTNLYLAKVSVYDRKTLTDVYDVPFGFRTLKFTHNNGFLLNGKRVQLKGVCMHHDLGALGTAINKSAIERQINILKSFGTNAIRTSHNPPAPELLELADKMGILILDEVFDCWASGKNENDYAVHYSEWHKKDIEALVCRDRNHPSVIMWSLGNEVEEQYHPEKGVVAYLRDIVRLYDSTRPVTFGASYPSKSAINGTELQVDVHGMNYPSGVYGGPDFYETFLNYPGHEHLSGFASESSSTISSRGVYFPKGYQITSYDLKAPSWASLADAEFAALDKYPAICGEFVWTGFDYLGEPTPFNSDMSVLLNHAALSEEELAKAKEELKRIEKERPSSRSSYFGIVDLAGFPKDRYYLYKAHWMPDEPMAHILPHWNFPDRIGKITPVFVYSSGDEVELFLNGESLGRKKKEQYQYRFKWENVIYTPGELKAIAYKNGKLWATESVRTTGEPALLQVSAYKDKIKVADNELAFITVSIRDKTGSVVPTANHKIKCKLEGEGKIVATDNGDPTSLISFSATERETFNGFMLVVIKAHQGAKGKLRLIVESENLKSASVDINLL</sequence>
<evidence type="ECO:0000259" key="9">
    <source>
        <dbReference type="Pfam" id="PF22666"/>
    </source>
</evidence>
<keyword evidence="4" id="KW-0175">Coiled coil</keyword>
<dbReference type="EMBL" id="QRUO01000015">
    <property type="protein sequence ID" value="RGR68834.1"/>
    <property type="molecule type" value="Genomic_DNA"/>
</dbReference>
<dbReference type="Gene3D" id="2.60.40.10">
    <property type="entry name" value="Immunoglobulins"/>
    <property type="match status" value="3"/>
</dbReference>
<dbReference type="InterPro" id="IPR023232">
    <property type="entry name" value="Glyco_hydro_2_AS"/>
</dbReference>
<dbReference type="SUPFAM" id="SSF49785">
    <property type="entry name" value="Galactose-binding domain-like"/>
    <property type="match status" value="1"/>
</dbReference>
<dbReference type="PRINTS" id="PR00132">
    <property type="entry name" value="GLHYDRLASE2"/>
</dbReference>
<comment type="similarity">
    <text evidence="1">Belongs to the glycosyl hydrolase 2 family.</text>
</comment>
<feature type="domain" description="Glycoside hydrolase family 2 catalytic" evidence="6">
    <location>
        <begin position="332"/>
        <end position="494"/>
    </location>
</feature>
<proteinExistence type="inferred from homology"/>
<dbReference type="Proteomes" id="UP000095657">
    <property type="component" value="Unassembled WGS sequence"/>
</dbReference>
<dbReference type="EMBL" id="QSJD01000013">
    <property type="protein sequence ID" value="RHD48610.1"/>
    <property type="molecule type" value="Genomic_DNA"/>
</dbReference>
<dbReference type="Gene3D" id="3.20.20.80">
    <property type="entry name" value="Glycosidases"/>
    <property type="match status" value="1"/>
</dbReference>
<dbReference type="Pfam" id="PF18565">
    <property type="entry name" value="Glyco_hydro2_C5"/>
    <property type="match status" value="1"/>
</dbReference>
<dbReference type="InterPro" id="IPR032311">
    <property type="entry name" value="DUF4982"/>
</dbReference>
<evidence type="ECO:0000259" key="6">
    <source>
        <dbReference type="Pfam" id="PF02836"/>
    </source>
</evidence>
<dbReference type="Pfam" id="PF02836">
    <property type="entry name" value="Glyco_hydro_2_C"/>
    <property type="match status" value="1"/>
</dbReference>
<feature type="domain" description="Beta-mannosidase-like galactose-binding" evidence="9">
    <location>
        <begin position="115"/>
        <end position="183"/>
    </location>
</feature>
<dbReference type="Proteomes" id="UP000284689">
    <property type="component" value="Unassembled WGS sequence"/>
</dbReference>
<dbReference type="PANTHER" id="PTHR42732">
    <property type="entry name" value="BETA-GALACTOSIDASE"/>
    <property type="match status" value="1"/>
</dbReference>
<dbReference type="InterPro" id="IPR008979">
    <property type="entry name" value="Galactose-bd-like_sf"/>
</dbReference>
<reference evidence="10 15" key="1">
    <citation type="submission" date="2015-09" db="EMBL/GenBank/DDBJ databases">
        <authorList>
            <consortium name="Pathogen Informatics"/>
        </authorList>
    </citation>
    <scope>NUCLEOTIDE SEQUENCE [LARGE SCALE GENOMIC DNA]</scope>
    <source>
        <strain evidence="10 15">2789STDY5834880</strain>
    </source>
</reference>
<evidence type="ECO:0000313" key="18">
    <source>
        <dbReference type="Proteomes" id="UP000284689"/>
    </source>
</evidence>
<evidence type="ECO:0000313" key="15">
    <source>
        <dbReference type="Proteomes" id="UP000095657"/>
    </source>
</evidence>
<dbReference type="InterPro" id="IPR036156">
    <property type="entry name" value="Beta-gal/glucu_dom_sf"/>
</dbReference>
<dbReference type="SUPFAM" id="SSF49303">
    <property type="entry name" value="beta-Galactosidase/glucuronidase domain"/>
    <property type="match status" value="1"/>
</dbReference>
<dbReference type="Pfam" id="PF16355">
    <property type="entry name" value="DUF4982"/>
    <property type="match status" value="1"/>
</dbReference>
<evidence type="ECO:0000256" key="1">
    <source>
        <dbReference type="ARBA" id="ARBA00007401"/>
    </source>
</evidence>
<name>A0A174RMF0_9BACE</name>
<dbReference type="EMBL" id="QRKD01000050">
    <property type="protein sequence ID" value="RHH84118.1"/>
    <property type="molecule type" value="Genomic_DNA"/>
</dbReference>
<evidence type="ECO:0000313" key="17">
    <source>
        <dbReference type="Proteomes" id="UP000284205"/>
    </source>
</evidence>
<dbReference type="NCBIfam" id="NF041463">
    <property type="entry name" value="GalB"/>
    <property type="match status" value="1"/>
</dbReference>
<evidence type="ECO:0000256" key="4">
    <source>
        <dbReference type="SAM" id="Coils"/>
    </source>
</evidence>
<dbReference type="EMBL" id="CP103166">
    <property type="protein sequence ID" value="UVQ96972.1"/>
    <property type="molecule type" value="Genomic_DNA"/>
</dbReference>
<dbReference type="Pfam" id="PF00703">
    <property type="entry name" value="Glyco_hydro_2"/>
    <property type="match status" value="1"/>
</dbReference>
<feature type="domain" description="Glycoside hydrolase family 2 immunoglobulin-like beta-sandwich" evidence="5">
    <location>
        <begin position="219"/>
        <end position="325"/>
    </location>
</feature>
<dbReference type="InterPro" id="IPR048229">
    <property type="entry name" value="GalB-like"/>
</dbReference>
<feature type="coiled-coil region" evidence="4">
    <location>
        <begin position="602"/>
        <end position="636"/>
    </location>
</feature>
<dbReference type="SUPFAM" id="SSF51445">
    <property type="entry name" value="(Trans)glycosidases"/>
    <property type="match status" value="1"/>
</dbReference>
<dbReference type="GO" id="GO:0004565">
    <property type="term" value="F:beta-galactosidase activity"/>
    <property type="evidence" value="ECO:0007669"/>
    <property type="project" value="UniProtKB-EC"/>
</dbReference>
<dbReference type="Gene3D" id="2.60.120.260">
    <property type="entry name" value="Galactose-binding domain-like"/>
    <property type="match status" value="1"/>
</dbReference>
<dbReference type="STRING" id="47678.ERS852494_03206"/>
<dbReference type="InterPro" id="IPR051913">
    <property type="entry name" value="GH2_Domain-Containing"/>
</dbReference>
<reference evidence="14" key="3">
    <citation type="submission" date="2022-08" db="EMBL/GenBank/DDBJ databases">
        <title>Genome Sequencing of Bacteroides fragilis Group Isolates with Nanopore Technology.</title>
        <authorList>
            <person name="Tisza M.J."/>
            <person name="Smith D."/>
            <person name="Dekker J.P."/>
        </authorList>
    </citation>
    <scope>NUCLEOTIDE SEQUENCE</scope>
    <source>
        <strain evidence="14">BFG-474</strain>
    </source>
</reference>
<organism evidence="10 15">
    <name type="scientific">Bacteroides caccae</name>
    <dbReference type="NCBI Taxonomy" id="47678"/>
    <lineage>
        <taxon>Bacteria</taxon>
        <taxon>Pseudomonadati</taxon>
        <taxon>Bacteroidota</taxon>
        <taxon>Bacteroidia</taxon>
        <taxon>Bacteroidales</taxon>
        <taxon>Bacteroidaceae</taxon>
        <taxon>Bacteroides</taxon>
    </lineage>
</organism>
<dbReference type="PROSITE" id="PS00608">
    <property type="entry name" value="GLYCOSYL_HYDROL_F2_2"/>
    <property type="match status" value="1"/>
</dbReference>
<gene>
    <name evidence="10" type="primary">lacZ_14</name>
    <name evidence="13" type="ORF">DW190_21905</name>
    <name evidence="12" type="ORF">DW794_10110</name>
    <name evidence="11" type="ORF">DWY26_15100</name>
    <name evidence="10" type="ORF">ERS852494_03206</name>
    <name evidence="14" type="ORF">NXW23_00760</name>
</gene>
<dbReference type="InterPro" id="IPR054593">
    <property type="entry name" value="Beta-mannosidase-like_N2"/>
</dbReference>
<reference evidence="16 17" key="2">
    <citation type="submission" date="2018-08" db="EMBL/GenBank/DDBJ databases">
        <title>A genome reference for cultivated species of the human gut microbiota.</title>
        <authorList>
            <person name="Zou Y."/>
            <person name="Xue W."/>
            <person name="Luo G."/>
        </authorList>
    </citation>
    <scope>NUCLEOTIDE SEQUENCE [LARGE SCALE GENOMIC DNA]</scope>
    <source>
        <strain evidence="11 17">AF24-29LB</strain>
        <strain evidence="13 16">AM16-49B</strain>
        <strain evidence="12 18">AM31-16AC</strain>
    </source>
</reference>
<evidence type="ECO:0000259" key="7">
    <source>
        <dbReference type="Pfam" id="PF16355"/>
    </source>
</evidence>
<evidence type="ECO:0000313" key="11">
    <source>
        <dbReference type="EMBL" id="RGR68834.1"/>
    </source>
</evidence>
<dbReference type="EC" id="3.2.1.23" evidence="10"/>
<dbReference type="Pfam" id="PF22666">
    <property type="entry name" value="Glyco_hydro_2_N2"/>
    <property type="match status" value="1"/>
</dbReference>
<dbReference type="InterPro" id="IPR006101">
    <property type="entry name" value="Glyco_hydro_2"/>
</dbReference>
<evidence type="ECO:0000313" key="12">
    <source>
        <dbReference type="EMBL" id="RHD48610.1"/>
    </source>
</evidence>
<dbReference type="Proteomes" id="UP000284205">
    <property type="component" value="Unassembled WGS sequence"/>
</dbReference>
<keyword evidence="2 10" id="KW-0378">Hydrolase</keyword>
<dbReference type="InterPro" id="IPR013783">
    <property type="entry name" value="Ig-like_fold"/>
</dbReference>
<dbReference type="Proteomes" id="UP000283512">
    <property type="component" value="Unassembled WGS sequence"/>
</dbReference>
<feature type="domain" description="DUF4982" evidence="7">
    <location>
        <begin position="678"/>
        <end position="737"/>
    </location>
</feature>
<evidence type="ECO:0000256" key="2">
    <source>
        <dbReference type="ARBA" id="ARBA00022801"/>
    </source>
</evidence>
<dbReference type="EMBL" id="CZAI01000008">
    <property type="protein sequence ID" value="CUP84345.1"/>
    <property type="molecule type" value="Genomic_DNA"/>
</dbReference>
<feature type="domain" description="Glycoside hydrolase family 2" evidence="8">
    <location>
        <begin position="750"/>
        <end position="852"/>
    </location>
</feature>
<dbReference type="PANTHER" id="PTHR42732:SF1">
    <property type="entry name" value="BETA-MANNOSIDASE"/>
    <property type="match status" value="1"/>
</dbReference>
<dbReference type="GO" id="GO:0005975">
    <property type="term" value="P:carbohydrate metabolic process"/>
    <property type="evidence" value="ECO:0007669"/>
    <property type="project" value="InterPro"/>
</dbReference>
<dbReference type="InterPro" id="IPR017853">
    <property type="entry name" value="GH"/>
</dbReference>
<evidence type="ECO:0000313" key="13">
    <source>
        <dbReference type="EMBL" id="RHH84118.1"/>
    </source>
</evidence>
<evidence type="ECO:0000313" key="14">
    <source>
        <dbReference type="EMBL" id="UVQ96972.1"/>
    </source>
</evidence>
<dbReference type="Proteomes" id="UP001060260">
    <property type="component" value="Chromosome"/>
</dbReference>
<keyword evidence="3 10" id="KW-0326">Glycosidase</keyword>
<dbReference type="InterPro" id="IPR006102">
    <property type="entry name" value="Ig-like_GH2"/>
</dbReference>
<evidence type="ECO:0000313" key="10">
    <source>
        <dbReference type="EMBL" id="CUP84345.1"/>
    </source>
</evidence>
<accession>A0A174RMF0</accession>
<evidence type="ECO:0000256" key="3">
    <source>
        <dbReference type="ARBA" id="ARBA00023295"/>
    </source>
</evidence>